<dbReference type="RefSeq" id="WP_136432625.1">
    <property type="nucleotide sequence ID" value="NZ_SSTJ01000001.1"/>
</dbReference>
<evidence type="ECO:0000313" key="3">
    <source>
        <dbReference type="Proteomes" id="UP000308978"/>
    </source>
</evidence>
<evidence type="ECO:0000259" key="1">
    <source>
        <dbReference type="PROSITE" id="PS51340"/>
    </source>
</evidence>
<feature type="domain" description="MOSC" evidence="1">
    <location>
        <begin position="18"/>
        <end position="142"/>
    </location>
</feature>
<dbReference type="AlphaFoldDB" id="A0A4S4G5J7"/>
<name>A0A4S4G5J7_9ACTN</name>
<comment type="caution">
    <text evidence="2">The sequence shown here is derived from an EMBL/GenBank/DDBJ whole genome shotgun (WGS) entry which is preliminary data.</text>
</comment>
<dbReference type="PANTHER" id="PTHR36930">
    <property type="entry name" value="METAL-SULFUR CLUSTER BIOSYNTHESIS PROTEINS YUAD-RELATED"/>
    <property type="match status" value="1"/>
</dbReference>
<dbReference type="GO" id="GO:0030170">
    <property type="term" value="F:pyridoxal phosphate binding"/>
    <property type="evidence" value="ECO:0007669"/>
    <property type="project" value="InterPro"/>
</dbReference>
<accession>A0A4S4G5J7</accession>
<dbReference type="GO" id="GO:0030151">
    <property type="term" value="F:molybdenum ion binding"/>
    <property type="evidence" value="ECO:0007669"/>
    <property type="project" value="InterPro"/>
</dbReference>
<dbReference type="SUPFAM" id="SSF50800">
    <property type="entry name" value="PK beta-barrel domain-like"/>
    <property type="match status" value="1"/>
</dbReference>
<dbReference type="Proteomes" id="UP000308978">
    <property type="component" value="Unassembled WGS sequence"/>
</dbReference>
<sequence>MGVVKAVCTSSIKGIQKTEQDAIELKPDWGIEGDAHGGPWHRQVSLLSSEQVEAFKARGADVGHGSFGENIVVEGFDLKSLPIGTRFACGDVVLELTQVGKQCHAHCAIYHQVGDCIMPREGVFCKVIEGGTIAPGDAIEIAQ</sequence>
<dbReference type="Pfam" id="PF03473">
    <property type="entry name" value="MOSC"/>
    <property type="match status" value="1"/>
</dbReference>
<dbReference type="InterPro" id="IPR011037">
    <property type="entry name" value="Pyrv_Knase-like_insert_dom_sf"/>
</dbReference>
<dbReference type="GO" id="GO:0003824">
    <property type="term" value="F:catalytic activity"/>
    <property type="evidence" value="ECO:0007669"/>
    <property type="project" value="InterPro"/>
</dbReference>
<dbReference type="PROSITE" id="PS51340">
    <property type="entry name" value="MOSC"/>
    <property type="match status" value="1"/>
</dbReference>
<proteinExistence type="predicted"/>
<dbReference type="PANTHER" id="PTHR36930:SF1">
    <property type="entry name" value="MOSC DOMAIN-CONTAINING PROTEIN"/>
    <property type="match status" value="1"/>
</dbReference>
<evidence type="ECO:0000313" key="2">
    <source>
        <dbReference type="EMBL" id="THG38949.1"/>
    </source>
</evidence>
<reference evidence="2 3" key="1">
    <citation type="submission" date="2019-04" db="EMBL/GenBank/DDBJ databases">
        <title>Microbes associate with the intestines of laboratory mice.</title>
        <authorList>
            <person name="Navarre W."/>
            <person name="Wong E."/>
            <person name="Huang K.C."/>
            <person name="Tropini C."/>
            <person name="Ng K."/>
            <person name="Yu B."/>
        </authorList>
    </citation>
    <scope>NUCLEOTIDE SEQUENCE [LARGE SCALE GENOMIC DNA]</scope>
    <source>
        <strain evidence="2 3">NM80_B27</strain>
    </source>
</reference>
<dbReference type="InterPro" id="IPR052716">
    <property type="entry name" value="MOSC_domain"/>
</dbReference>
<dbReference type="EMBL" id="SSTJ01000001">
    <property type="protein sequence ID" value="THG38949.1"/>
    <property type="molecule type" value="Genomic_DNA"/>
</dbReference>
<organism evidence="2 3">
    <name type="scientific">Adlercreutzia caecimuris</name>
    <dbReference type="NCBI Taxonomy" id="671266"/>
    <lineage>
        <taxon>Bacteria</taxon>
        <taxon>Bacillati</taxon>
        <taxon>Actinomycetota</taxon>
        <taxon>Coriobacteriia</taxon>
        <taxon>Eggerthellales</taxon>
        <taxon>Eggerthellaceae</taxon>
        <taxon>Adlercreutzia</taxon>
    </lineage>
</organism>
<protein>
    <submittedName>
        <fullName evidence="2">MOSC domain-containing protein</fullName>
    </submittedName>
</protein>
<dbReference type="Gene3D" id="2.40.33.20">
    <property type="entry name" value="PK beta-barrel domain-like"/>
    <property type="match status" value="1"/>
</dbReference>
<gene>
    <name evidence="2" type="ORF">E5986_01275</name>
</gene>
<dbReference type="InterPro" id="IPR005302">
    <property type="entry name" value="MoCF_Sase_C"/>
</dbReference>